<feature type="domain" description="Helix-turn-helix" evidence="1">
    <location>
        <begin position="9"/>
        <end position="54"/>
    </location>
</feature>
<proteinExistence type="predicted"/>
<dbReference type="Pfam" id="PF12728">
    <property type="entry name" value="HTH_17"/>
    <property type="match status" value="1"/>
</dbReference>
<dbReference type="Proteomes" id="UP000190229">
    <property type="component" value="Unassembled WGS sequence"/>
</dbReference>
<reference evidence="2 3" key="1">
    <citation type="submission" date="2017-02" db="EMBL/GenBank/DDBJ databases">
        <title>Draft genome of Acidibacillus ferrooxidans Huett2.</title>
        <authorList>
            <person name="Schopf S."/>
        </authorList>
    </citation>
    <scope>NUCLEOTIDE SEQUENCE [LARGE SCALE GENOMIC DNA]</scope>
    <source>
        <strain evidence="2 3">Huett2</strain>
    </source>
</reference>
<dbReference type="NCBIfam" id="TIGR01764">
    <property type="entry name" value="excise"/>
    <property type="match status" value="1"/>
</dbReference>
<keyword evidence="3" id="KW-1185">Reference proteome</keyword>
<dbReference type="InterPro" id="IPR010093">
    <property type="entry name" value="SinI_DNA-bd"/>
</dbReference>
<dbReference type="EMBL" id="MWPS01000025">
    <property type="protein sequence ID" value="OPG15996.1"/>
    <property type="molecule type" value="Genomic_DNA"/>
</dbReference>
<organism evidence="2 3">
    <name type="scientific">Ferroacidibacillus organovorans</name>
    <dbReference type="NCBI Taxonomy" id="1765683"/>
    <lineage>
        <taxon>Bacteria</taxon>
        <taxon>Bacillati</taxon>
        <taxon>Bacillota</taxon>
        <taxon>Bacilli</taxon>
        <taxon>Bacillales</taxon>
        <taxon>Alicyclobacillaceae</taxon>
        <taxon>Ferroacidibacillus</taxon>
    </lineage>
</organism>
<evidence type="ECO:0000259" key="1">
    <source>
        <dbReference type="Pfam" id="PF12728"/>
    </source>
</evidence>
<dbReference type="AlphaFoldDB" id="A0A1V4ESS3"/>
<gene>
    <name evidence="2" type="ORF">B2M26_08875</name>
</gene>
<dbReference type="InterPro" id="IPR041657">
    <property type="entry name" value="HTH_17"/>
</dbReference>
<accession>A0A1V4ESS3</accession>
<evidence type="ECO:0000313" key="3">
    <source>
        <dbReference type="Proteomes" id="UP000190229"/>
    </source>
</evidence>
<comment type="caution">
    <text evidence="2">The sequence shown here is derived from an EMBL/GenBank/DDBJ whole genome shotgun (WGS) entry which is preliminary data.</text>
</comment>
<dbReference type="RefSeq" id="WP_079290770.1">
    <property type="nucleotide sequence ID" value="NZ_MWPS01000025.1"/>
</dbReference>
<dbReference type="InterPro" id="IPR009061">
    <property type="entry name" value="DNA-bd_dom_put_sf"/>
</dbReference>
<sequence>MEKQYTTRKAVADAINIPEDTVWRLARQKKIPFIKVGRAYRFNLDEVIEALKGQVK</sequence>
<evidence type="ECO:0000313" key="2">
    <source>
        <dbReference type="EMBL" id="OPG15996.1"/>
    </source>
</evidence>
<dbReference type="SUPFAM" id="SSF46955">
    <property type="entry name" value="Putative DNA-binding domain"/>
    <property type="match status" value="1"/>
</dbReference>
<dbReference type="GO" id="GO:0003677">
    <property type="term" value="F:DNA binding"/>
    <property type="evidence" value="ECO:0007669"/>
    <property type="project" value="InterPro"/>
</dbReference>
<protein>
    <recommendedName>
        <fullName evidence="1">Helix-turn-helix domain-containing protein</fullName>
    </recommendedName>
</protein>
<name>A0A1V4ESS3_9BACL</name>